<sequence>MSKFRKTGTLLLTAVMALSAFSTVGTTKVQAADFSGQLKSADSVTIDGNVATVSFNGGAITGKITFLEDGIFRYNVDPAAEFSDYPTVRGGYPDTGKIVAQSDNSDRYTKPADTSASMPIAPYACVTLLAAGAAFVSIRKKRTAK</sequence>
<keyword evidence="1" id="KW-0812">Transmembrane</keyword>
<evidence type="ECO:0000256" key="1">
    <source>
        <dbReference type="SAM" id="Phobius"/>
    </source>
</evidence>
<evidence type="ECO:0000313" key="3">
    <source>
        <dbReference type="EMBL" id="MDM8157966.1"/>
    </source>
</evidence>
<organism evidence="3 4">
    <name type="scientific">Amedibacillus dolichus</name>
    <dbReference type="NCBI Taxonomy" id="31971"/>
    <lineage>
        <taxon>Bacteria</taxon>
        <taxon>Bacillati</taxon>
        <taxon>Bacillota</taxon>
        <taxon>Erysipelotrichia</taxon>
        <taxon>Erysipelotrichales</taxon>
        <taxon>Erysipelotrichaceae</taxon>
        <taxon>Amedibacillus</taxon>
    </lineage>
</organism>
<protein>
    <recommendedName>
        <fullName evidence="5">LPXTG cell wall anchor domain-containing protein</fullName>
    </recommendedName>
</protein>
<feature type="transmembrane region" description="Helical" evidence="1">
    <location>
        <begin position="120"/>
        <end position="138"/>
    </location>
</feature>
<reference evidence="3 4" key="1">
    <citation type="submission" date="2023-06" db="EMBL/GenBank/DDBJ databases">
        <title>Identification and characterization of horizontal gene transfer across gut microbiota members of farm animals based on homology search.</title>
        <authorList>
            <person name="Schwarzerova J."/>
            <person name="Nykrynova M."/>
            <person name="Jureckova K."/>
            <person name="Cejkova D."/>
            <person name="Rychlik I."/>
        </authorList>
    </citation>
    <scope>NUCLEOTIDE SEQUENCE [LARGE SCALE GENOMIC DNA]</scope>
    <source>
        <strain evidence="3 4">ET39</strain>
    </source>
</reference>
<gene>
    <name evidence="3" type="ORF">QUV96_10020</name>
</gene>
<evidence type="ECO:0000313" key="4">
    <source>
        <dbReference type="Proteomes" id="UP001529340"/>
    </source>
</evidence>
<keyword evidence="2" id="KW-0732">Signal</keyword>
<keyword evidence="4" id="KW-1185">Reference proteome</keyword>
<name>A0ABT7UEA9_9FIRM</name>
<reference evidence="3 4" key="3">
    <citation type="submission" date="2023-06" db="EMBL/GenBank/DDBJ databases">
        <authorList>
            <person name="Zeman M."/>
            <person name="Kubasova T."/>
            <person name="Jahodarova E."/>
            <person name="Nykrynova M."/>
            <person name="Rychlik I."/>
        </authorList>
    </citation>
    <scope>NUCLEOTIDE SEQUENCE [LARGE SCALE GENOMIC DNA]</scope>
    <source>
        <strain evidence="3 4">ET39</strain>
    </source>
</reference>
<keyword evidence="1" id="KW-1133">Transmembrane helix</keyword>
<reference evidence="4" key="2">
    <citation type="submission" date="2023-06" db="EMBL/GenBank/DDBJ databases">
        <title>Identification and characterization of horizontal gene transfer across gut microbiota members of farm animals based on homology search.</title>
        <authorList>
            <person name="Zeman M."/>
            <person name="Kubasova T."/>
            <person name="Jahodarova E."/>
            <person name="Nykrynova M."/>
            <person name="Rychlik I."/>
        </authorList>
    </citation>
    <scope>NUCLEOTIDE SEQUENCE [LARGE SCALE GENOMIC DNA]</scope>
    <source>
        <strain evidence="4">ET39</strain>
    </source>
</reference>
<proteinExistence type="predicted"/>
<evidence type="ECO:0000256" key="2">
    <source>
        <dbReference type="SAM" id="SignalP"/>
    </source>
</evidence>
<accession>A0ABT7UEA9</accession>
<evidence type="ECO:0008006" key="5">
    <source>
        <dbReference type="Google" id="ProtNLM"/>
    </source>
</evidence>
<feature type="signal peptide" evidence="2">
    <location>
        <begin position="1"/>
        <end position="31"/>
    </location>
</feature>
<dbReference type="Proteomes" id="UP001529340">
    <property type="component" value="Unassembled WGS sequence"/>
</dbReference>
<dbReference type="RefSeq" id="WP_289608405.1">
    <property type="nucleotide sequence ID" value="NZ_JAUDCG010000055.1"/>
</dbReference>
<comment type="caution">
    <text evidence="3">The sequence shown here is derived from an EMBL/GenBank/DDBJ whole genome shotgun (WGS) entry which is preliminary data.</text>
</comment>
<feature type="chain" id="PRO_5045211175" description="LPXTG cell wall anchor domain-containing protein" evidence="2">
    <location>
        <begin position="32"/>
        <end position="145"/>
    </location>
</feature>
<dbReference type="EMBL" id="JAUDCG010000055">
    <property type="protein sequence ID" value="MDM8157966.1"/>
    <property type="molecule type" value="Genomic_DNA"/>
</dbReference>
<keyword evidence="1" id="KW-0472">Membrane</keyword>